<accession>A0A485LNF0</accession>
<feature type="region of interest" description="Disordered" evidence="1">
    <location>
        <begin position="424"/>
        <end position="447"/>
    </location>
</feature>
<dbReference type="OrthoDB" id="72677at2759"/>
<evidence type="ECO:0000313" key="3">
    <source>
        <dbReference type="EMBL" id="VFU00375.1"/>
    </source>
</evidence>
<feature type="region of interest" description="Disordered" evidence="1">
    <location>
        <begin position="25"/>
        <end position="55"/>
    </location>
</feature>
<evidence type="ECO:0000313" key="4">
    <source>
        <dbReference type="Proteomes" id="UP000332933"/>
    </source>
</evidence>
<feature type="region of interest" description="Disordered" evidence="1">
    <location>
        <begin position="72"/>
        <end position="95"/>
    </location>
</feature>
<gene>
    <name evidence="3" type="primary">Aste57867_23730</name>
    <name evidence="2" type="ORF">As57867_023658</name>
    <name evidence="3" type="ORF">ASTE57867_23730</name>
</gene>
<dbReference type="EMBL" id="CAADRA010007330">
    <property type="protein sequence ID" value="VFU00375.1"/>
    <property type="molecule type" value="Genomic_DNA"/>
</dbReference>
<organism evidence="3 4">
    <name type="scientific">Aphanomyces stellatus</name>
    <dbReference type="NCBI Taxonomy" id="120398"/>
    <lineage>
        <taxon>Eukaryota</taxon>
        <taxon>Sar</taxon>
        <taxon>Stramenopiles</taxon>
        <taxon>Oomycota</taxon>
        <taxon>Saprolegniomycetes</taxon>
        <taxon>Saprolegniales</taxon>
        <taxon>Verrucalvaceae</taxon>
        <taxon>Aphanomyces</taxon>
    </lineage>
</organism>
<name>A0A485LNF0_9STRA</name>
<protein>
    <submittedName>
        <fullName evidence="3">Aste57867_23730 protein</fullName>
    </submittedName>
</protein>
<reference evidence="2" key="2">
    <citation type="submission" date="2019-06" db="EMBL/GenBank/DDBJ databases">
        <title>Genomics analysis of Aphanomyces spp. identifies a new class of oomycete effector associated with host adaptation.</title>
        <authorList>
            <person name="Gaulin E."/>
        </authorList>
    </citation>
    <scope>NUCLEOTIDE SEQUENCE</scope>
    <source>
        <strain evidence="2">CBS 578.67</strain>
    </source>
</reference>
<evidence type="ECO:0000313" key="2">
    <source>
        <dbReference type="EMBL" id="KAF0684266.1"/>
    </source>
</evidence>
<dbReference type="AlphaFoldDB" id="A0A485LNF0"/>
<evidence type="ECO:0000256" key="1">
    <source>
        <dbReference type="SAM" id="MobiDB-lite"/>
    </source>
</evidence>
<dbReference type="EMBL" id="VJMH01007304">
    <property type="protein sequence ID" value="KAF0684266.1"/>
    <property type="molecule type" value="Genomic_DNA"/>
</dbReference>
<proteinExistence type="predicted"/>
<dbReference type="Proteomes" id="UP000332933">
    <property type="component" value="Unassembled WGS sequence"/>
</dbReference>
<feature type="compositionally biased region" description="Basic and acidic residues" evidence="1">
    <location>
        <begin position="29"/>
        <end position="38"/>
    </location>
</feature>
<keyword evidence="4" id="KW-1185">Reference proteome</keyword>
<reference evidence="3 4" key="1">
    <citation type="submission" date="2019-03" db="EMBL/GenBank/DDBJ databases">
        <authorList>
            <person name="Gaulin E."/>
            <person name="Dumas B."/>
        </authorList>
    </citation>
    <scope>NUCLEOTIDE SEQUENCE [LARGE SCALE GENOMIC DNA]</scope>
    <source>
        <strain evidence="3">CBS 568.67</strain>
    </source>
</reference>
<feature type="region of interest" description="Disordered" evidence="1">
    <location>
        <begin position="356"/>
        <end position="403"/>
    </location>
</feature>
<sequence>MPLATTQPVDAVLEALACSLVDETSLSRTSDRRLHPHETTAPATRKRKLASTRPVEAIASSSVDMTCVSGRGKKPRHGVHQHGASIRSSTAPPPSRHALRIHAIADRHFRQLDAARYPAILRAPMAAPFRLVCAVAWARFNAATDVPPMWIGTTPSWKTMPSSSTAAAAVTSMEHITVDLSYTQVGDPSKRTVVVRKRYMEDAREVFLVVRVDEGGDEMRVSASEEAARVSWVEVAPLPEDPTQSVLTYYVAVDRDVLAMEAMMQRVSVAEAFGGGRRSGGADSLVHVSTNVDPGMKSKNKCLDQELITTFLGANAVLTTAMNRVDDETTWNVEDLQFLLANDDDLQDEFAQVCDLLLDGPSPPPEMSIRSSTEELSPDETSPTTPPPTVPRTNRRKAKRAPEVRFEVRQKQEMLHLREQVEQLKKRLQASQAKQPPPSTSSSIVPTTSTWEHIAKRERTEAQKVLTENELLKDAVHEQVTFIEHMEKLCRKKPRLTKDDVEAWEGYRLAAHESLRIAAIHAIADRQLRRFGPTMAAAGITNSMADYLSVQIVPMPSGASRLEYVNHIVLAAPYETIGQAVWRVFGCETPPLLPPGMTDTVEFIDKCTIYYQSTDTARRCYANTIRKYYPEVDRHTIVARTVLEDALMPHMVRGAMEDKSGWIQVVPFPSDSTKSIMTVIIHIEVGLLPPDSGPVMDAITSMMEQFSLAQKPEVPGTFSPASACAHINEAAIPYLHIQSVAAREKLVVAKFSESVNEAIQTYLRETLQSLPNSTVF</sequence>